<dbReference type="AlphaFoldDB" id="A0A4P9WVL0"/>
<feature type="compositionally biased region" description="Low complexity" evidence="1">
    <location>
        <begin position="75"/>
        <end position="86"/>
    </location>
</feature>
<evidence type="ECO:0000313" key="2">
    <source>
        <dbReference type="EMBL" id="RKO97369.1"/>
    </source>
</evidence>
<organism evidence="2 3">
    <name type="scientific">Caulochytrium protostelioides</name>
    <dbReference type="NCBI Taxonomy" id="1555241"/>
    <lineage>
        <taxon>Eukaryota</taxon>
        <taxon>Fungi</taxon>
        <taxon>Fungi incertae sedis</taxon>
        <taxon>Chytridiomycota</taxon>
        <taxon>Chytridiomycota incertae sedis</taxon>
        <taxon>Chytridiomycetes</taxon>
        <taxon>Caulochytriales</taxon>
        <taxon>Caulochytriaceae</taxon>
        <taxon>Caulochytrium</taxon>
    </lineage>
</organism>
<evidence type="ECO:0000256" key="1">
    <source>
        <dbReference type="SAM" id="MobiDB-lite"/>
    </source>
</evidence>
<dbReference type="Proteomes" id="UP000268535">
    <property type="component" value="Unassembled WGS sequence"/>
</dbReference>
<proteinExistence type="predicted"/>
<name>A0A4P9WVL0_9FUNG</name>
<feature type="region of interest" description="Disordered" evidence="1">
    <location>
        <begin position="74"/>
        <end position="101"/>
    </location>
</feature>
<dbReference type="EMBL" id="ML009294">
    <property type="protein sequence ID" value="RKO97369.1"/>
    <property type="molecule type" value="Genomic_DNA"/>
</dbReference>
<evidence type="ECO:0000313" key="3">
    <source>
        <dbReference type="Proteomes" id="UP000268535"/>
    </source>
</evidence>
<accession>A0A4P9WVL0</accession>
<protein>
    <submittedName>
        <fullName evidence="2">Uncharacterized protein</fullName>
    </submittedName>
</protein>
<sequence length="101" mass="10920">MLLETTMLLPAPPWPPLVTIAGHPAPRRLTARPPPPPAPLEEADIADLLARLGVLSSAEGSPGKEAHAIVTAWYQQQQQQRCQQPHQNREDEEAPAPASTP</sequence>
<reference evidence="3" key="1">
    <citation type="journal article" date="2018" name="Nat. Microbiol.">
        <title>Leveraging single-cell genomics to expand the fungal tree of life.</title>
        <authorList>
            <person name="Ahrendt S.R."/>
            <person name="Quandt C.A."/>
            <person name="Ciobanu D."/>
            <person name="Clum A."/>
            <person name="Salamov A."/>
            <person name="Andreopoulos B."/>
            <person name="Cheng J.F."/>
            <person name="Woyke T."/>
            <person name="Pelin A."/>
            <person name="Henrissat B."/>
            <person name="Reynolds N.K."/>
            <person name="Benny G.L."/>
            <person name="Smith M.E."/>
            <person name="James T.Y."/>
            <person name="Grigoriev I.V."/>
        </authorList>
    </citation>
    <scope>NUCLEOTIDE SEQUENCE [LARGE SCALE GENOMIC DNA]</scope>
    <source>
        <strain evidence="3">ATCC 52028</strain>
    </source>
</reference>
<gene>
    <name evidence="2" type="ORF">CAUPRSCDRAFT_10953</name>
</gene>